<sequence>MGPLGAVVAGFGATSVLSAGGDWQTSALYFGAVPRFLSGALMFAAKHVRPETVK</sequence>
<dbReference type="EMBL" id="RBQB01000037">
    <property type="protein sequence ID" value="RMO96681.1"/>
    <property type="molecule type" value="Genomic_DNA"/>
</dbReference>
<reference evidence="1 2" key="1">
    <citation type="submission" date="2018-08" db="EMBL/GenBank/DDBJ databases">
        <title>Recombination of ecologically and evolutionarily significant loci maintains genetic cohesion in the Pseudomonas syringae species complex.</title>
        <authorList>
            <person name="Dillon M."/>
            <person name="Thakur S."/>
            <person name="Almeida R.N.D."/>
            <person name="Weir B.S."/>
            <person name="Guttman D.S."/>
        </authorList>
    </citation>
    <scope>NUCLEOTIDE SEQUENCE [LARGE SCALE GENOMIC DNA]</scope>
    <source>
        <strain evidence="1 2">ICMP 8902</strain>
    </source>
</reference>
<accession>A0A3M3ZPX1</accession>
<evidence type="ECO:0000313" key="2">
    <source>
        <dbReference type="Proteomes" id="UP000279372"/>
    </source>
</evidence>
<comment type="caution">
    <text evidence="1">The sequence shown here is derived from an EMBL/GenBank/DDBJ whole genome shotgun (WGS) entry which is preliminary data.</text>
</comment>
<organism evidence="1 2">
    <name type="scientific">Pseudomonas syringae pv. philadelphi</name>
    <dbReference type="NCBI Taxonomy" id="251706"/>
    <lineage>
        <taxon>Bacteria</taxon>
        <taxon>Pseudomonadati</taxon>
        <taxon>Pseudomonadota</taxon>
        <taxon>Gammaproteobacteria</taxon>
        <taxon>Pseudomonadales</taxon>
        <taxon>Pseudomonadaceae</taxon>
        <taxon>Pseudomonas</taxon>
    </lineage>
</organism>
<protein>
    <recommendedName>
        <fullName evidence="3">Major facilitator transporter</fullName>
    </recommendedName>
</protein>
<evidence type="ECO:0000313" key="1">
    <source>
        <dbReference type="EMBL" id="RMO96681.1"/>
    </source>
</evidence>
<dbReference type="Proteomes" id="UP000279372">
    <property type="component" value="Unassembled WGS sequence"/>
</dbReference>
<proteinExistence type="predicted"/>
<evidence type="ECO:0008006" key="3">
    <source>
        <dbReference type="Google" id="ProtNLM"/>
    </source>
</evidence>
<gene>
    <name evidence="1" type="ORF">ALQ33_200110</name>
</gene>
<dbReference type="AlphaFoldDB" id="A0A3M3ZPX1"/>
<name>A0A3M3ZPX1_9PSED</name>